<reference evidence="1" key="1">
    <citation type="submission" date="2017-05" db="UniProtKB">
        <authorList>
            <consortium name="EnsemblMetazoa"/>
        </authorList>
    </citation>
    <scope>IDENTIFICATION</scope>
</reference>
<name>A0A1X7U2C4_AMPQE</name>
<protein>
    <recommendedName>
        <fullName evidence="2">Helitron helicase-like domain-containing protein</fullName>
    </recommendedName>
</protein>
<evidence type="ECO:0000313" key="1">
    <source>
        <dbReference type="EnsemblMetazoa" id="Aqu2.1.21653_001"/>
    </source>
</evidence>
<dbReference type="EnsemblMetazoa" id="Aqu2.1.21653_001">
    <property type="protein sequence ID" value="Aqu2.1.21653_001"/>
    <property type="gene ID" value="Aqu2.1.21653"/>
</dbReference>
<sequence length="165" mass="19524">MIDTLGLPTIFTHRATDHQWPELAHLICPEDPVDEQARARAVINNAAVADWFFTYRIQRFQRRRDRSYYATYKRHTRCSESYCLHTRNGKQECRFGYPKNLQAQTTINITEEEEPVILTARNDGMLNSFNPIQIISWRANVDMQYIVSRNRVVRYCTKYVTKSET</sequence>
<organism evidence="1">
    <name type="scientific">Amphimedon queenslandica</name>
    <name type="common">Sponge</name>
    <dbReference type="NCBI Taxonomy" id="400682"/>
    <lineage>
        <taxon>Eukaryota</taxon>
        <taxon>Metazoa</taxon>
        <taxon>Porifera</taxon>
        <taxon>Demospongiae</taxon>
        <taxon>Heteroscleromorpha</taxon>
        <taxon>Haplosclerida</taxon>
        <taxon>Niphatidae</taxon>
        <taxon>Amphimedon</taxon>
    </lineage>
</organism>
<accession>A0A1X7U2C4</accession>
<proteinExistence type="predicted"/>
<dbReference type="InParanoid" id="A0A1X7U2C4"/>
<dbReference type="AlphaFoldDB" id="A0A1X7U2C4"/>
<dbReference type="OrthoDB" id="5969700at2759"/>
<evidence type="ECO:0008006" key="2">
    <source>
        <dbReference type="Google" id="ProtNLM"/>
    </source>
</evidence>